<dbReference type="EMBL" id="LAZR01022635">
    <property type="protein sequence ID" value="KKL81202.1"/>
    <property type="molecule type" value="Genomic_DNA"/>
</dbReference>
<gene>
    <name evidence="1" type="ORF">LCGC14_1997150</name>
</gene>
<accession>A0A0F9I1E9</accession>
<organism evidence="1">
    <name type="scientific">marine sediment metagenome</name>
    <dbReference type="NCBI Taxonomy" id="412755"/>
    <lineage>
        <taxon>unclassified sequences</taxon>
        <taxon>metagenomes</taxon>
        <taxon>ecological metagenomes</taxon>
    </lineage>
</organism>
<evidence type="ECO:0000313" key="1">
    <source>
        <dbReference type="EMBL" id="KKL81202.1"/>
    </source>
</evidence>
<proteinExistence type="predicted"/>
<comment type="caution">
    <text evidence="1">The sequence shown here is derived from an EMBL/GenBank/DDBJ whole genome shotgun (WGS) entry which is preliminary data.</text>
</comment>
<sequence>MEVLTKELMLMSFLQGSGASADSAELTFNLARRSGVVVNQITSQIMVGTILAIEGSIQNTVAQEVDLDPDNIDVQEGNTTPADVVIMDSSRIFRHQAIFQQKFLEFGTNAGGGFGTEWVSRMDTDFRMLPLNQRPISITNLRHHYRRTTDGTSGIITGLITLRYQIVELTLQELGIINAGRR</sequence>
<dbReference type="AlphaFoldDB" id="A0A0F9I1E9"/>
<protein>
    <submittedName>
        <fullName evidence="1">Uncharacterized protein</fullName>
    </submittedName>
</protein>
<name>A0A0F9I1E9_9ZZZZ</name>
<reference evidence="1" key="1">
    <citation type="journal article" date="2015" name="Nature">
        <title>Complex archaea that bridge the gap between prokaryotes and eukaryotes.</title>
        <authorList>
            <person name="Spang A."/>
            <person name="Saw J.H."/>
            <person name="Jorgensen S.L."/>
            <person name="Zaremba-Niedzwiedzka K."/>
            <person name="Martijn J."/>
            <person name="Lind A.E."/>
            <person name="van Eijk R."/>
            <person name="Schleper C."/>
            <person name="Guy L."/>
            <person name="Ettema T.J."/>
        </authorList>
    </citation>
    <scope>NUCLEOTIDE SEQUENCE</scope>
</reference>